<keyword evidence="4" id="KW-0158">Chromosome</keyword>
<keyword evidence="7" id="KW-0539">Nucleus</keyword>
<evidence type="ECO:0000256" key="6">
    <source>
        <dbReference type="ARBA" id="ARBA00023125"/>
    </source>
</evidence>
<name>A0AA38PIK9_9AGAR</name>
<keyword evidence="5" id="KW-0779">Telomere</keyword>
<organism evidence="10 11">
    <name type="scientific">Lentinula raphanica</name>
    <dbReference type="NCBI Taxonomy" id="153919"/>
    <lineage>
        <taxon>Eukaryota</taxon>
        <taxon>Fungi</taxon>
        <taxon>Dikarya</taxon>
        <taxon>Basidiomycota</taxon>
        <taxon>Agaricomycotina</taxon>
        <taxon>Agaricomycetes</taxon>
        <taxon>Agaricomycetidae</taxon>
        <taxon>Agaricales</taxon>
        <taxon>Marasmiineae</taxon>
        <taxon>Omphalotaceae</taxon>
        <taxon>Lentinula</taxon>
    </lineage>
</organism>
<comment type="caution">
    <text evidence="10">The sequence shown here is derived from an EMBL/GenBank/DDBJ whole genome shotgun (WGS) entry which is preliminary data.</text>
</comment>
<feature type="compositionally biased region" description="Polar residues" evidence="9">
    <location>
        <begin position="354"/>
        <end position="364"/>
    </location>
</feature>
<dbReference type="InterPro" id="IPR012340">
    <property type="entry name" value="NA-bd_OB-fold"/>
</dbReference>
<gene>
    <name evidence="10" type="ORF">F5878DRAFT_575275</name>
</gene>
<feature type="region of interest" description="Disordered" evidence="9">
    <location>
        <begin position="390"/>
        <end position="429"/>
    </location>
</feature>
<keyword evidence="11" id="KW-1185">Reference proteome</keyword>
<evidence type="ECO:0000256" key="7">
    <source>
        <dbReference type="ARBA" id="ARBA00023242"/>
    </source>
</evidence>
<evidence type="ECO:0000313" key="11">
    <source>
        <dbReference type="Proteomes" id="UP001163846"/>
    </source>
</evidence>
<protein>
    <recommendedName>
        <fullName evidence="3">CST complex subunit STN1</fullName>
    </recommendedName>
    <alternativeName>
        <fullName evidence="8">Suppressor of cdc thirteen homolog</fullName>
    </alternativeName>
</protein>
<feature type="region of interest" description="Disordered" evidence="9">
    <location>
        <begin position="215"/>
        <end position="234"/>
    </location>
</feature>
<dbReference type="PANTHER" id="PTHR13989">
    <property type="entry name" value="REPLICATION PROTEIN A-RELATED"/>
    <property type="match status" value="1"/>
</dbReference>
<feature type="compositionally biased region" description="Acidic residues" evidence="9">
    <location>
        <begin position="306"/>
        <end position="317"/>
    </location>
</feature>
<dbReference type="AlphaFoldDB" id="A0AA38PIK9"/>
<dbReference type="GO" id="GO:0005634">
    <property type="term" value="C:nucleus"/>
    <property type="evidence" value="ECO:0007669"/>
    <property type="project" value="UniProtKB-SubCell"/>
</dbReference>
<evidence type="ECO:0000256" key="1">
    <source>
        <dbReference type="ARBA" id="ARBA00004123"/>
    </source>
</evidence>
<proteinExistence type="predicted"/>
<dbReference type="Gene3D" id="2.40.50.140">
    <property type="entry name" value="Nucleic acid-binding proteins"/>
    <property type="match status" value="1"/>
</dbReference>
<sequence length="603" mass="68551">MSIVSVLETRATTGSVFLTPKKKRRLSDANQLLPSTAEIYKWVFTSSAIAPCFICDVRVMKRHKEKGEEFWWLKRVPCRTVKIVGVVVGIQTYEKRISYLVDDGTSVIECVHKCASPLPTTRIGGNKKEHSVTPDPVLPKPVAWVGNTVEIIGRIHEFESKETTEEHIQEPKDTRRQIQVQEIVRCQSVNDQLRHWQTVLDLHEMKYSLSEPFSIPISTPSQQSKVSTPSSATSVMSSTSISTTASSNTSISTSSSTSSPTKADDFQAPRKLRHPSRLHTADLTGNTFRIYIKHYMNNRPLLEDLDTESDFSDDDDGASIAGPSTPTKRPLRNDQTPRRCSYRASCTVDETPRPNRTLTSSTPPSRRGFTLSYLRRVPELSELARRVVEAEAKRRDREAKKKAREASRSSQGRKTQVVEEPANSSTVLSDKSLSSRMKRLWTWAILQLIEEGSIVLWDGPKYSLASDWLKFSMNEKIWKYHSSTTVTDASLFSSSSRDTEDDYDLSDPQADEEAYIALTAELLAEEILRSVQTWTKSRHMSESAKFTKDGILQRLRRDDRWRKVGEWHVGEALDFLESKGLMYQATKNVWQYSWAHRHQSSRI</sequence>
<dbReference type="GO" id="GO:0000781">
    <property type="term" value="C:chromosome, telomeric region"/>
    <property type="evidence" value="ECO:0007669"/>
    <property type="project" value="UniProtKB-SubCell"/>
</dbReference>
<evidence type="ECO:0000256" key="5">
    <source>
        <dbReference type="ARBA" id="ARBA00022895"/>
    </source>
</evidence>
<evidence type="ECO:0000256" key="9">
    <source>
        <dbReference type="SAM" id="MobiDB-lite"/>
    </source>
</evidence>
<feature type="region of interest" description="Disordered" evidence="9">
    <location>
        <begin position="241"/>
        <end position="279"/>
    </location>
</feature>
<accession>A0AA38PIK9</accession>
<feature type="compositionally biased region" description="Basic and acidic residues" evidence="9">
    <location>
        <begin position="390"/>
        <end position="407"/>
    </location>
</feature>
<keyword evidence="6" id="KW-0238">DNA-binding</keyword>
<dbReference type="PANTHER" id="PTHR13989:SF33">
    <property type="entry name" value="CST COMPLEX SUBUNIT STN1"/>
    <property type="match status" value="1"/>
</dbReference>
<evidence type="ECO:0000256" key="2">
    <source>
        <dbReference type="ARBA" id="ARBA00004574"/>
    </source>
</evidence>
<dbReference type="Proteomes" id="UP001163846">
    <property type="component" value="Unassembled WGS sequence"/>
</dbReference>
<feature type="compositionally biased region" description="Polar residues" evidence="9">
    <location>
        <begin position="216"/>
        <end position="225"/>
    </location>
</feature>
<dbReference type="EMBL" id="MU805978">
    <property type="protein sequence ID" value="KAJ3843343.1"/>
    <property type="molecule type" value="Genomic_DNA"/>
</dbReference>
<dbReference type="InterPro" id="IPR040260">
    <property type="entry name" value="RFA2-like"/>
</dbReference>
<evidence type="ECO:0000256" key="4">
    <source>
        <dbReference type="ARBA" id="ARBA00022454"/>
    </source>
</evidence>
<dbReference type="SUPFAM" id="SSF50249">
    <property type="entry name" value="Nucleic acid-binding proteins"/>
    <property type="match status" value="1"/>
</dbReference>
<feature type="compositionally biased region" description="Low complexity" evidence="9">
    <location>
        <begin position="241"/>
        <end position="261"/>
    </location>
</feature>
<dbReference type="GO" id="GO:0003677">
    <property type="term" value="F:DNA binding"/>
    <property type="evidence" value="ECO:0007669"/>
    <property type="project" value="UniProtKB-KW"/>
</dbReference>
<evidence type="ECO:0000313" key="10">
    <source>
        <dbReference type="EMBL" id="KAJ3843343.1"/>
    </source>
</evidence>
<evidence type="ECO:0000256" key="3">
    <source>
        <dbReference type="ARBA" id="ARBA00017411"/>
    </source>
</evidence>
<evidence type="ECO:0000256" key="8">
    <source>
        <dbReference type="ARBA" id="ARBA00030039"/>
    </source>
</evidence>
<comment type="subcellular location">
    <subcellularLocation>
        <location evidence="2">Chromosome</location>
        <location evidence="2">Telomere</location>
    </subcellularLocation>
    <subcellularLocation>
        <location evidence="1">Nucleus</location>
    </subcellularLocation>
</comment>
<feature type="region of interest" description="Disordered" evidence="9">
    <location>
        <begin position="306"/>
        <end position="370"/>
    </location>
</feature>
<reference evidence="10" key="1">
    <citation type="submission" date="2022-08" db="EMBL/GenBank/DDBJ databases">
        <authorList>
            <consortium name="DOE Joint Genome Institute"/>
            <person name="Min B."/>
            <person name="Riley R."/>
            <person name="Sierra-Patev S."/>
            <person name="Naranjo-Ortiz M."/>
            <person name="Looney B."/>
            <person name="Konkel Z."/>
            <person name="Slot J.C."/>
            <person name="Sakamoto Y."/>
            <person name="Steenwyk J.L."/>
            <person name="Rokas A."/>
            <person name="Carro J."/>
            <person name="Camarero S."/>
            <person name="Ferreira P."/>
            <person name="Molpeceres G."/>
            <person name="Ruiz-Duenas F.J."/>
            <person name="Serrano A."/>
            <person name="Henrissat B."/>
            <person name="Drula E."/>
            <person name="Hughes K.W."/>
            <person name="Mata J.L."/>
            <person name="Ishikawa N.K."/>
            <person name="Vargas-Isla R."/>
            <person name="Ushijima S."/>
            <person name="Smith C.A."/>
            <person name="Ahrendt S."/>
            <person name="Andreopoulos W."/>
            <person name="He G."/>
            <person name="Labutti K."/>
            <person name="Lipzen A."/>
            <person name="Ng V."/>
            <person name="Sandor L."/>
            <person name="Barry K."/>
            <person name="Martinez A.T."/>
            <person name="Xiao Y."/>
            <person name="Gibbons J.G."/>
            <person name="Terashima K."/>
            <person name="Hibbett D.S."/>
            <person name="Grigoriev I.V."/>
        </authorList>
    </citation>
    <scope>NUCLEOTIDE SEQUENCE</scope>
    <source>
        <strain evidence="10">TFB9207</strain>
    </source>
</reference>